<feature type="chain" id="PRO_5038564094" evidence="6">
    <location>
        <begin position="25"/>
        <end position="536"/>
    </location>
</feature>
<keyword evidence="1" id="KW-1003">Cell membrane</keyword>
<gene>
    <name evidence="7" type="ORF">IAA64_13420</name>
</gene>
<dbReference type="PANTHER" id="PTHR43649:SF33">
    <property type="entry name" value="POLYGALACTURONAN_RHAMNOGALACTURONAN-BINDING PROTEIN YTCQ"/>
    <property type="match status" value="1"/>
</dbReference>
<organism evidence="7 8">
    <name type="scientific">Candidatus Ornithocaccomicrobium faecavium</name>
    <dbReference type="NCBI Taxonomy" id="2840890"/>
    <lineage>
        <taxon>Bacteria</taxon>
        <taxon>Bacillati</taxon>
        <taxon>Bacillota</taxon>
        <taxon>Clostridia</taxon>
        <taxon>Candidatus Ornithocaccomicrobium</taxon>
    </lineage>
</organism>
<evidence type="ECO:0000256" key="1">
    <source>
        <dbReference type="ARBA" id="ARBA00022475"/>
    </source>
</evidence>
<dbReference type="AlphaFoldDB" id="A0A9D1PA81"/>
<keyword evidence="5" id="KW-0449">Lipoprotein</keyword>
<protein>
    <submittedName>
        <fullName evidence="7">Extracellular solute-binding protein</fullName>
    </submittedName>
</protein>
<comment type="caution">
    <text evidence="7">The sequence shown here is derived from an EMBL/GenBank/DDBJ whole genome shotgun (WGS) entry which is preliminary data.</text>
</comment>
<evidence type="ECO:0000313" key="8">
    <source>
        <dbReference type="Proteomes" id="UP000886884"/>
    </source>
</evidence>
<reference evidence="7" key="2">
    <citation type="journal article" date="2021" name="PeerJ">
        <title>Extensive microbial diversity within the chicken gut microbiome revealed by metagenomics and culture.</title>
        <authorList>
            <person name="Gilroy R."/>
            <person name="Ravi A."/>
            <person name="Getino M."/>
            <person name="Pursley I."/>
            <person name="Horton D.L."/>
            <person name="Alikhan N.F."/>
            <person name="Baker D."/>
            <person name="Gharbi K."/>
            <person name="Hall N."/>
            <person name="Watson M."/>
            <person name="Adriaenssens E.M."/>
            <person name="Foster-Nyarko E."/>
            <person name="Jarju S."/>
            <person name="Secka A."/>
            <person name="Antonio M."/>
            <person name="Oren A."/>
            <person name="Chaudhuri R.R."/>
            <person name="La Ragione R."/>
            <person name="Hildebrand F."/>
            <person name="Pallen M.J."/>
        </authorList>
    </citation>
    <scope>NUCLEOTIDE SEQUENCE</scope>
    <source>
        <strain evidence="7">CHK183-6373</strain>
    </source>
</reference>
<dbReference type="Pfam" id="PF01547">
    <property type="entry name" value="SBP_bac_1"/>
    <property type="match status" value="1"/>
</dbReference>
<proteinExistence type="predicted"/>
<feature type="signal peptide" evidence="6">
    <location>
        <begin position="1"/>
        <end position="24"/>
    </location>
</feature>
<reference evidence="7" key="1">
    <citation type="submission" date="2020-10" db="EMBL/GenBank/DDBJ databases">
        <authorList>
            <person name="Gilroy R."/>
        </authorList>
    </citation>
    <scope>NUCLEOTIDE SEQUENCE</scope>
    <source>
        <strain evidence="7">CHK183-6373</strain>
    </source>
</reference>
<keyword evidence="2 6" id="KW-0732">Signal</keyword>
<keyword evidence="4" id="KW-0564">Palmitate</keyword>
<dbReference type="EMBL" id="DVOT01000245">
    <property type="protein sequence ID" value="HIV28956.1"/>
    <property type="molecule type" value="Genomic_DNA"/>
</dbReference>
<evidence type="ECO:0000256" key="3">
    <source>
        <dbReference type="ARBA" id="ARBA00023136"/>
    </source>
</evidence>
<evidence type="ECO:0000256" key="6">
    <source>
        <dbReference type="SAM" id="SignalP"/>
    </source>
</evidence>
<dbReference type="InterPro" id="IPR006059">
    <property type="entry name" value="SBP"/>
</dbReference>
<accession>A0A9D1PA81</accession>
<keyword evidence="3" id="KW-0472">Membrane</keyword>
<evidence type="ECO:0000313" key="7">
    <source>
        <dbReference type="EMBL" id="HIV28956.1"/>
    </source>
</evidence>
<dbReference type="Gene3D" id="3.40.190.10">
    <property type="entry name" value="Periplasmic binding protein-like II"/>
    <property type="match status" value="2"/>
</dbReference>
<name>A0A9D1PA81_9FIRM</name>
<dbReference type="PANTHER" id="PTHR43649">
    <property type="entry name" value="ARABINOSE-BINDING PROTEIN-RELATED"/>
    <property type="match status" value="1"/>
</dbReference>
<dbReference type="SUPFAM" id="SSF53850">
    <property type="entry name" value="Periplasmic binding protein-like II"/>
    <property type="match status" value="1"/>
</dbReference>
<sequence>MTKKRLLALLLTLLLCASAAPVLAEEEVPTIGIAISDAINVEDFETNTMTLMLEEACGVDLTFDVYPSTDYNSKINMMISAGGSELPDVVFVDPSDAELLSWIESGVLLPITEYCYDETLAPNLHAAMERTGVDILQQITMYDGEIYGIPKFNQTYNSEYGEKAWYNMEWLEQLGMSAPTTADELYELLVKVKETDLNGNGVHDEIGMVGTFGNGYEGWFNYCMTPFVYTGGNNYLTVKDGVVGLAYTTEEWKEGIKFIRKLFEEGLIPQEILTQDGNQYLAMLNSAEPTTMMFFYTSPSRVNAANTWRDAYEAVTPLNGPDGKPISKYAPSVPNNGSFFITRNCENPEAAFRVGDMMVSEYFSIVTRWGEEGVDWDYVENVEGADEWVAWVDGFDLLITVYDDATFWSSGEIQNRSWMQKGPYIREYGIANGRAKDPETVSIFDTHTSEADNLYQIEAYRPDEVIPKLIYNADEIDVVADVQTTLNDFVREWTANFMAGNMDIDENWDAFQEELKNIGVDEYLEIVQTVYDRMYK</sequence>
<evidence type="ECO:0000256" key="4">
    <source>
        <dbReference type="ARBA" id="ARBA00023139"/>
    </source>
</evidence>
<evidence type="ECO:0000256" key="5">
    <source>
        <dbReference type="ARBA" id="ARBA00023288"/>
    </source>
</evidence>
<dbReference type="InterPro" id="IPR050490">
    <property type="entry name" value="Bact_solute-bd_prot1"/>
</dbReference>
<dbReference type="Proteomes" id="UP000886884">
    <property type="component" value="Unassembled WGS sequence"/>
</dbReference>
<evidence type="ECO:0000256" key="2">
    <source>
        <dbReference type="ARBA" id="ARBA00022729"/>
    </source>
</evidence>